<evidence type="ECO:0000256" key="2">
    <source>
        <dbReference type="ARBA" id="ARBA00010789"/>
    </source>
</evidence>
<protein>
    <recommendedName>
        <fullName evidence="3">E3 UFM1-protein ligase 1 homolog</fullName>
    </recommendedName>
    <alternativeName>
        <fullName evidence="6">E3 UFM1-protein transferase 1 homolog</fullName>
    </alternativeName>
</protein>
<evidence type="ECO:0000313" key="12">
    <source>
        <dbReference type="Proteomes" id="UP000270924"/>
    </source>
</evidence>
<dbReference type="GO" id="GO:0005789">
    <property type="term" value="C:endoplasmic reticulum membrane"/>
    <property type="evidence" value="ECO:0007669"/>
    <property type="project" value="TreeGrafter"/>
</dbReference>
<dbReference type="InterPro" id="IPR056761">
    <property type="entry name" value="Ufl1-like_C"/>
</dbReference>
<dbReference type="Pfam" id="PF23659">
    <property type="entry name" value="UFL1"/>
    <property type="match status" value="1"/>
</dbReference>
<dbReference type="InterPro" id="IPR018611">
    <property type="entry name" value="Ufl1"/>
</dbReference>
<dbReference type="InterPro" id="IPR056579">
    <property type="entry name" value="Ufl1_N"/>
</dbReference>
<dbReference type="Pfam" id="PF25041">
    <property type="entry name" value="UFL1_C"/>
    <property type="match status" value="1"/>
</dbReference>
<evidence type="ECO:0000256" key="7">
    <source>
        <dbReference type="SAM" id="MobiDB-lite"/>
    </source>
</evidence>
<dbReference type="OrthoDB" id="10258297at2759"/>
<sequence>MVRSLTRFVYTSRGAFQFRTMSATWADIQRLAADFQRIQLTESSKKLSENNCVELISILINSKAIDILFTTDGKEYVTRNHLLNEVKNECIGREGRVSLYDLAYTLNVDYEHIESTVSVIVKQGYIDVLCKSLNERLMDDGIVSISQLAKTWDLPAEILNSLVLVEVGSKVDAIRDGDALYTRSYLSAQRNILRAMLCGLTKVTPIARLQSELQLTNAMFWSLFDELDTMKEVPGKIVGARTSNHCLYHPNIYTVLVKQYILKTFLQEGILKLAVFKKLSVVEPKVYMKEILKNTAYSKLIHFPSAIISIKVWDEIEAAVKEEMNSKSVVDVRLYMPETVQSKADIEHAVSSLIKNNEDWLFVSGTSYLYNCQLHTYAMMALDDLISTRAEEITSTWGKQKTSKKLEKKQDEDWDTAKSKKSRGGKGKIMKQILSEESTSELLITLSEEEIIKELKRTSGIPNELLEDITDHIRTKAETLLKTRTELLLHNVWTTSVQDQKRAHAHLQETLSALYDNICIFEYGASTFEDTVADNLKTHLLRTLCTYFANHVLSYISRKQNIDTLNAKARNETIANIESMESRWAVEKLFAALSKKDLEAFHDAVFGVCSSAVCALNLKMPDKKQRMELIKTYENQLVSQLRECTDPPSGLLLTLLILLARNEKIAVHASGKFVSHLIAKVEKHPETSVELAELLTSSQKMIISSMHSKDDINLTAKLNEKLLALIAAVNGFEYLEKPVFETM</sequence>
<evidence type="ECO:0000256" key="1">
    <source>
        <dbReference type="ARBA" id="ARBA00003950"/>
    </source>
</evidence>
<proteinExistence type="inferred from homology"/>
<dbReference type="GO" id="GO:0061666">
    <property type="term" value="F:UFM1 ligase activity"/>
    <property type="evidence" value="ECO:0007669"/>
    <property type="project" value="InterPro"/>
</dbReference>
<dbReference type="GO" id="GO:1990592">
    <property type="term" value="P:protein K69-linked ufmylation"/>
    <property type="evidence" value="ECO:0007669"/>
    <property type="project" value="TreeGrafter"/>
</dbReference>
<evidence type="ECO:0000259" key="8">
    <source>
        <dbReference type="Pfam" id="PF09743"/>
    </source>
</evidence>
<feature type="domain" description="E3 UFM1-protein ligase-like C-terminal" evidence="10">
    <location>
        <begin position="629"/>
        <end position="711"/>
    </location>
</feature>
<gene>
    <name evidence="11" type="ORF">WBA_LOCUS2555</name>
</gene>
<dbReference type="InterPro" id="IPR056580">
    <property type="entry name" value="Ufl1_dom"/>
</dbReference>
<dbReference type="Pfam" id="PF09743">
    <property type="entry name" value="E3_UFM1_ligase"/>
    <property type="match status" value="1"/>
</dbReference>
<dbReference type="PANTHER" id="PTHR31057:SF0">
    <property type="entry name" value="E3 UFM1-PROTEIN LIGASE 1"/>
    <property type="match status" value="1"/>
</dbReference>
<feature type="region of interest" description="Disordered" evidence="7">
    <location>
        <begin position="397"/>
        <end position="423"/>
    </location>
</feature>
<keyword evidence="12" id="KW-1185">Reference proteome</keyword>
<keyword evidence="5" id="KW-0833">Ubl conjugation pathway</keyword>
<evidence type="ECO:0000259" key="9">
    <source>
        <dbReference type="Pfam" id="PF23659"/>
    </source>
</evidence>
<evidence type="ECO:0000259" key="10">
    <source>
        <dbReference type="Pfam" id="PF25041"/>
    </source>
</evidence>
<dbReference type="PANTHER" id="PTHR31057">
    <property type="entry name" value="E3 UFM1-PROTEIN LIGASE 1"/>
    <property type="match status" value="1"/>
</dbReference>
<name>A0A3P7E043_WUCBA</name>
<comment type="function">
    <text evidence="1">E3 UFM1-protein ligase that mediates ufmylation of target proteins.</text>
</comment>
<dbReference type="Proteomes" id="UP000270924">
    <property type="component" value="Unassembled WGS sequence"/>
</dbReference>
<evidence type="ECO:0000256" key="3">
    <source>
        <dbReference type="ARBA" id="ARBA00014160"/>
    </source>
</evidence>
<feature type="domain" description="E3 UFM1-protein ligase 1-like N-terminal" evidence="8">
    <location>
        <begin position="27"/>
        <end position="287"/>
    </location>
</feature>
<evidence type="ECO:0000256" key="4">
    <source>
        <dbReference type="ARBA" id="ARBA00022679"/>
    </source>
</evidence>
<dbReference type="FunCoup" id="A0A3P7E043">
    <property type="interactions" value="2014"/>
</dbReference>
<dbReference type="InParanoid" id="A0A3P7E043"/>
<evidence type="ECO:0000256" key="6">
    <source>
        <dbReference type="ARBA" id="ARBA00030452"/>
    </source>
</evidence>
<dbReference type="GO" id="GO:0032434">
    <property type="term" value="P:regulation of proteasomal ubiquitin-dependent protein catabolic process"/>
    <property type="evidence" value="ECO:0007669"/>
    <property type="project" value="TreeGrafter"/>
</dbReference>
<organism evidence="11 12">
    <name type="scientific">Wuchereria bancrofti</name>
    <dbReference type="NCBI Taxonomy" id="6293"/>
    <lineage>
        <taxon>Eukaryota</taxon>
        <taxon>Metazoa</taxon>
        <taxon>Ecdysozoa</taxon>
        <taxon>Nematoda</taxon>
        <taxon>Chromadorea</taxon>
        <taxon>Rhabditida</taxon>
        <taxon>Spirurina</taxon>
        <taxon>Spiruromorpha</taxon>
        <taxon>Filarioidea</taxon>
        <taxon>Onchocercidae</taxon>
        <taxon>Wuchereria</taxon>
    </lineage>
</organism>
<evidence type="ECO:0000256" key="5">
    <source>
        <dbReference type="ARBA" id="ARBA00022786"/>
    </source>
</evidence>
<dbReference type="OMA" id="CILHASG"/>
<keyword evidence="4" id="KW-0808">Transferase</keyword>
<evidence type="ECO:0000313" key="11">
    <source>
        <dbReference type="EMBL" id="VDM09169.1"/>
    </source>
</evidence>
<reference evidence="11 12" key="1">
    <citation type="submission" date="2018-11" db="EMBL/GenBank/DDBJ databases">
        <authorList>
            <consortium name="Pathogen Informatics"/>
        </authorList>
    </citation>
    <scope>NUCLEOTIDE SEQUENCE [LARGE SCALE GENOMIC DNA]</scope>
</reference>
<feature type="domain" description="E3 UFM1-protein ligase 1-like" evidence="9">
    <location>
        <begin position="504"/>
        <end position="620"/>
    </location>
</feature>
<dbReference type="GO" id="GO:0034976">
    <property type="term" value="P:response to endoplasmic reticulum stress"/>
    <property type="evidence" value="ECO:0007669"/>
    <property type="project" value="TreeGrafter"/>
</dbReference>
<dbReference type="AlphaFoldDB" id="A0A3P7E043"/>
<comment type="similarity">
    <text evidence="2">Belongs to the UFL1 family.</text>
</comment>
<feature type="compositionally biased region" description="Basic and acidic residues" evidence="7">
    <location>
        <begin position="404"/>
        <end position="418"/>
    </location>
</feature>
<accession>A0A3P7E043</accession>
<dbReference type="Pfam" id="PF25870">
    <property type="entry name" value="WHD_UFL1_5th"/>
    <property type="match status" value="1"/>
</dbReference>
<dbReference type="EMBL" id="UYWW01000723">
    <property type="protein sequence ID" value="VDM09169.1"/>
    <property type="molecule type" value="Genomic_DNA"/>
</dbReference>